<dbReference type="Proteomes" id="UP000051442">
    <property type="component" value="Unassembled WGS sequence"/>
</dbReference>
<dbReference type="EMBL" id="AYZM01000096">
    <property type="protein sequence ID" value="KRN22400.1"/>
    <property type="molecule type" value="Genomic_DNA"/>
</dbReference>
<dbReference type="InterPro" id="IPR051202">
    <property type="entry name" value="Peptidase_C40"/>
</dbReference>
<keyword evidence="8" id="KW-1185">Reference proteome</keyword>
<reference evidence="7 8" key="1">
    <citation type="journal article" date="2015" name="Genome Announc.">
        <title>Expanding the biotechnology potential of lactobacilli through comparative genomics of 213 strains and associated genera.</title>
        <authorList>
            <person name="Sun Z."/>
            <person name="Harris H.M."/>
            <person name="McCann A."/>
            <person name="Guo C."/>
            <person name="Argimon S."/>
            <person name="Zhang W."/>
            <person name="Yang X."/>
            <person name="Jeffery I.B."/>
            <person name="Cooney J.C."/>
            <person name="Kagawa T.F."/>
            <person name="Liu W."/>
            <person name="Song Y."/>
            <person name="Salvetti E."/>
            <person name="Wrobel A."/>
            <person name="Rasinkangas P."/>
            <person name="Parkhill J."/>
            <person name="Rea M.C."/>
            <person name="O'Sullivan O."/>
            <person name="Ritari J."/>
            <person name="Douillard F.P."/>
            <person name="Paul Ross R."/>
            <person name="Yang R."/>
            <person name="Briner A.E."/>
            <person name="Felis G.E."/>
            <person name="de Vos W.M."/>
            <person name="Barrangou R."/>
            <person name="Klaenhammer T.R."/>
            <person name="Caufield P.W."/>
            <person name="Cui Y."/>
            <person name="Zhang H."/>
            <person name="O'Toole P.W."/>
        </authorList>
    </citation>
    <scope>NUCLEOTIDE SEQUENCE [LARGE SCALE GENOMIC DNA]</scope>
    <source>
        <strain evidence="7 8">DSM 23365</strain>
    </source>
</reference>
<evidence type="ECO:0000313" key="7">
    <source>
        <dbReference type="EMBL" id="KRN22400.1"/>
    </source>
</evidence>
<keyword evidence="4" id="KW-0788">Thiol protease</keyword>
<evidence type="ECO:0000256" key="5">
    <source>
        <dbReference type="SAM" id="SignalP"/>
    </source>
</evidence>
<feature type="chain" id="PRO_5006416706" evidence="5">
    <location>
        <begin position="34"/>
        <end position="247"/>
    </location>
</feature>
<evidence type="ECO:0000259" key="6">
    <source>
        <dbReference type="PROSITE" id="PS51935"/>
    </source>
</evidence>
<dbReference type="Gene3D" id="3.90.1720.10">
    <property type="entry name" value="endopeptidase domain like (from Nostoc punctiforme)"/>
    <property type="match status" value="1"/>
</dbReference>
<accession>A0A0R2F1H5</accession>
<keyword evidence="3" id="KW-0378">Hydrolase</keyword>
<evidence type="ECO:0000256" key="4">
    <source>
        <dbReference type="ARBA" id="ARBA00022807"/>
    </source>
</evidence>
<comment type="caution">
    <text evidence="7">The sequence shown here is derived from an EMBL/GenBank/DDBJ whole genome shotgun (WGS) entry which is preliminary data.</text>
</comment>
<dbReference type="GO" id="GO:0004180">
    <property type="term" value="F:carboxypeptidase activity"/>
    <property type="evidence" value="ECO:0007669"/>
    <property type="project" value="UniProtKB-KW"/>
</dbReference>
<dbReference type="GO" id="GO:0008234">
    <property type="term" value="F:cysteine-type peptidase activity"/>
    <property type="evidence" value="ECO:0007669"/>
    <property type="project" value="UniProtKB-KW"/>
</dbReference>
<proteinExistence type="inferred from homology"/>
<evidence type="ECO:0000256" key="1">
    <source>
        <dbReference type="ARBA" id="ARBA00007074"/>
    </source>
</evidence>
<evidence type="ECO:0000313" key="8">
    <source>
        <dbReference type="Proteomes" id="UP000051442"/>
    </source>
</evidence>
<keyword evidence="7" id="KW-0121">Carboxypeptidase</keyword>
<protein>
    <submittedName>
        <fullName evidence="7">D-alanyl-D-alanine carboxypeptidase</fullName>
    </submittedName>
</protein>
<dbReference type="AlphaFoldDB" id="A0A0R2F1H5"/>
<feature type="signal peptide" evidence="5">
    <location>
        <begin position="1"/>
        <end position="33"/>
    </location>
</feature>
<evidence type="ECO:0000256" key="3">
    <source>
        <dbReference type="ARBA" id="ARBA00022801"/>
    </source>
</evidence>
<dbReference type="SUPFAM" id="SSF54001">
    <property type="entry name" value="Cysteine proteinases"/>
    <property type="match status" value="1"/>
</dbReference>
<evidence type="ECO:0000256" key="2">
    <source>
        <dbReference type="ARBA" id="ARBA00022670"/>
    </source>
</evidence>
<gene>
    <name evidence="7" type="ORF">FD14_GL000817</name>
</gene>
<dbReference type="PROSITE" id="PS51935">
    <property type="entry name" value="NLPC_P60"/>
    <property type="match status" value="1"/>
</dbReference>
<keyword evidence="2" id="KW-0645">Protease</keyword>
<dbReference type="PATRIC" id="fig|1423804.4.peg.876"/>
<dbReference type="InterPro" id="IPR038765">
    <property type="entry name" value="Papain-like_cys_pep_sf"/>
</dbReference>
<name>A0A0R2F1H5_9LACO</name>
<organism evidence="7 8">
    <name type="scientific">Secundilactobacillus similis DSM 23365 = JCM 2765</name>
    <dbReference type="NCBI Taxonomy" id="1423804"/>
    <lineage>
        <taxon>Bacteria</taxon>
        <taxon>Bacillati</taxon>
        <taxon>Bacillota</taxon>
        <taxon>Bacilli</taxon>
        <taxon>Lactobacillales</taxon>
        <taxon>Lactobacillaceae</taxon>
        <taxon>Secundilactobacillus</taxon>
    </lineage>
</organism>
<feature type="domain" description="NlpC/P60" evidence="6">
    <location>
        <begin position="125"/>
        <end position="245"/>
    </location>
</feature>
<keyword evidence="5" id="KW-0732">Signal</keyword>
<dbReference type="STRING" id="1423804.FD14_GL000817"/>
<dbReference type="PANTHER" id="PTHR47053">
    <property type="entry name" value="MUREIN DD-ENDOPEPTIDASE MEPH-RELATED"/>
    <property type="match status" value="1"/>
</dbReference>
<dbReference type="InterPro" id="IPR000064">
    <property type="entry name" value="NLP_P60_dom"/>
</dbReference>
<dbReference type="PANTHER" id="PTHR47053:SF1">
    <property type="entry name" value="MUREIN DD-ENDOPEPTIDASE MEPH-RELATED"/>
    <property type="match status" value="1"/>
</dbReference>
<comment type="similarity">
    <text evidence="1">Belongs to the peptidase C40 family.</text>
</comment>
<dbReference type="Pfam" id="PF00877">
    <property type="entry name" value="NLPC_P60"/>
    <property type="match status" value="1"/>
</dbReference>
<dbReference type="GO" id="GO:0006508">
    <property type="term" value="P:proteolysis"/>
    <property type="evidence" value="ECO:0007669"/>
    <property type="project" value="UniProtKB-KW"/>
</dbReference>
<sequence length="247" mass="26607">MFDVHHWQQLKTGLLMVLSLGLFVVGFGVSAHAATTATIVSQSSMTPTTYVRKAATGWTYNLDTSGSTVTFGAKSHYLANYPSTTWEATKKMTLKKNGANYLYYYISNVGNTVHGWILHGYLKAGATTATVVGMAKKELGKPYSYGGNGPSAFDCSGLTTYVYKNAADKTLPRTAQAQYNTYAHVSSSNLKQGDLAFFGGSTSSISHVGIYVGDGKMIDAQNYGVITEAISAPWWHLVGYARPMSLS</sequence>